<feature type="transmembrane region" description="Helical" evidence="1">
    <location>
        <begin position="154"/>
        <end position="183"/>
    </location>
</feature>
<proteinExistence type="predicted"/>
<feature type="transmembrane region" description="Helical" evidence="1">
    <location>
        <begin position="195"/>
        <end position="215"/>
    </location>
</feature>
<dbReference type="AlphaFoldDB" id="A0A3B0UPA6"/>
<keyword evidence="1" id="KW-0812">Transmembrane</keyword>
<feature type="transmembrane region" description="Helical" evidence="1">
    <location>
        <begin position="68"/>
        <end position="88"/>
    </location>
</feature>
<dbReference type="InterPro" id="IPR007163">
    <property type="entry name" value="VCA0040-like"/>
</dbReference>
<organism evidence="2">
    <name type="scientific">hydrothermal vent metagenome</name>
    <dbReference type="NCBI Taxonomy" id="652676"/>
    <lineage>
        <taxon>unclassified sequences</taxon>
        <taxon>metagenomes</taxon>
        <taxon>ecological metagenomes</taxon>
    </lineage>
</organism>
<reference evidence="2" key="1">
    <citation type="submission" date="2018-06" db="EMBL/GenBank/DDBJ databases">
        <authorList>
            <person name="Zhirakovskaya E."/>
        </authorList>
    </citation>
    <scope>NUCLEOTIDE SEQUENCE</scope>
</reference>
<dbReference type="Pfam" id="PF04018">
    <property type="entry name" value="VCA0040-like"/>
    <property type="match status" value="1"/>
</dbReference>
<keyword evidence="1" id="KW-0472">Membrane</keyword>
<dbReference type="PANTHER" id="PTHR37308:SF1">
    <property type="entry name" value="POLYPRENYL-PHOSPHATE TRANSPORTER"/>
    <property type="match status" value="1"/>
</dbReference>
<keyword evidence="1" id="KW-1133">Transmembrane helix</keyword>
<protein>
    <submittedName>
        <fullName evidence="2">Integral membrane protein</fullName>
    </submittedName>
</protein>
<name>A0A3B0UPA6_9ZZZZ</name>
<evidence type="ECO:0000313" key="2">
    <source>
        <dbReference type="EMBL" id="VAW26997.1"/>
    </source>
</evidence>
<sequence>MRALKDYLLLFAKGLAMGGADVVPGVSGGTIAFISGIYEELIDSIKAVNISSIKVLLKGEFKEFWQQINGNFLIVLFAGIAISLASLAKLMTYLMVHNPIQLWSFFLGLILISSIVILRQIKQWSVGVVIAGIIGIVVSYFLTSVSPAQTSDSYLMIFLSGAIAICAMILPGISGAFILLILGKYQLVVGALGNLDFGIIFVFMAGALLGILMFVRVISWLLHKYHNYAIAVLAGFMMGSLNKIWPWKQVLEFRLNRHGEQVPFIEKNITPNQFLEATGDSPLIMQAILFMAIGFFIVVVVEKIALSLKK</sequence>
<dbReference type="EMBL" id="UOES01000170">
    <property type="protein sequence ID" value="VAW26997.1"/>
    <property type="molecule type" value="Genomic_DNA"/>
</dbReference>
<feature type="transmembrane region" description="Helical" evidence="1">
    <location>
        <begin position="100"/>
        <end position="118"/>
    </location>
</feature>
<accession>A0A3B0UPA6</accession>
<feature type="transmembrane region" description="Helical" evidence="1">
    <location>
        <begin position="124"/>
        <end position="142"/>
    </location>
</feature>
<feature type="transmembrane region" description="Helical" evidence="1">
    <location>
        <begin position="283"/>
        <end position="301"/>
    </location>
</feature>
<evidence type="ECO:0000256" key="1">
    <source>
        <dbReference type="SAM" id="Phobius"/>
    </source>
</evidence>
<dbReference type="PANTHER" id="PTHR37308">
    <property type="entry name" value="INTEGRAL MEMBRANE PROTEIN"/>
    <property type="match status" value="1"/>
</dbReference>
<gene>
    <name evidence="2" type="ORF">MNBD_BACTEROID06-1719</name>
</gene>